<feature type="region of interest" description="Disordered" evidence="1">
    <location>
        <begin position="20"/>
        <end position="48"/>
    </location>
</feature>
<evidence type="ECO:0000313" key="2">
    <source>
        <dbReference type="EMBL" id="GBF87668.1"/>
    </source>
</evidence>
<reference evidence="2 3" key="1">
    <citation type="journal article" date="2018" name="Sci. Rep.">
        <title>Raphidocelis subcapitata (=Pseudokirchneriella subcapitata) provides an insight into genome evolution and environmental adaptations in the Sphaeropleales.</title>
        <authorList>
            <person name="Suzuki S."/>
            <person name="Yamaguchi H."/>
            <person name="Nakajima N."/>
            <person name="Kawachi M."/>
        </authorList>
    </citation>
    <scope>NUCLEOTIDE SEQUENCE [LARGE SCALE GENOMIC DNA]</scope>
    <source>
        <strain evidence="2 3">NIES-35</strain>
    </source>
</reference>
<dbReference type="STRING" id="307507.A0A2V0NK66"/>
<organism evidence="2 3">
    <name type="scientific">Raphidocelis subcapitata</name>
    <dbReference type="NCBI Taxonomy" id="307507"/>
    <lineage>
        <taxon>Eukaryota</taxon>
        <taxon>Viridiplantae</taxon>
        <taxon>Chlorophyta</taxon>
        <taxon>core chlorophytes</taxon>
        <taxon>Chlorophyceae</taxon>
        <taxon>CS clade</taxon>
        <taxon>Sphaeropleales</taxon>
        <taxon>Selenastraceae</taxon>
        <taxon>Raphidocelis</taxon>
    </lineage>
</organism>
<protein>
    <submittedName>
        <fullName evidence="2">Uncharacterized protein</fullName>
    </submittedName>
</protein>
<evidence type="ECO:0000313" key="3">
    <source>
        <dbReference type="Proteomes" id="UP000247498"/>
    </source>
</evidence>
<accession>A0A2V0NK66</accession>
<dbReference type="EMBL" id="BDRX01000002">
    <property type="protein sequence ID" value="GBF87668.1"/>
    <property type="molecule type" value="Genomic_DNA"/>
</dbReference>
<dbReference type="AlphaFoldDB" id="A0A2V0NK66"/>
<keyword evidence="3" id="KW-1185">Reference proteome</keyword>
<feature type="compositionally biased region" description="Low complexity" evidence="1">
    <location>
        <begin position="434"/>
        <end position="444"/>
    </location>
</feature>
<name>A0A2V0NK66_9CHLO</name>
<evidence type="ECO:0000256" key="1">
    <source>
        <dbReference type="SAM" id="MobiDB-lite"/>
    </source>
</evidence>
<sequence length="687" mass="66914">MLLRPAACLAAACSARGAAPRRGSSAVAPLTQRPRISSAPQPNQQQQQRACVARAGFDANAAKSLQEAAALDELIDLMLSAKSQQEVRGKRRGRRRGDGRSSGSGGQRAPAAAAAADAPAAVTLLLRTARAALRSSDLALEALVAAAGAGSCAALEAVLGGEELQELAKMRGPRAPAMLAAALADGMRAALASGAAPCFHRLLRAAGEGESGSPAAAARAALAPHMGALFADAAGRGARGALQALLVCLPEHCDALDARALDAARAAGQADAAAEIELLLALRLQAGGGGADGCARDVAAKAAQCAAAPAPAPLCGGGGGGGGSAASSPDVRVVIDQCWGDRAAAPRSSLAAATRCGPACCGGRGASLVSVGSSSAGSDCSCGTAGAGAGAADCSVAMAADCGQQYANRSAGRCADGWPRHPYMQPCAAVTAAPPAAPASPRAPAGGGRAPPPPAAPACGLREALRAAVAADDVARAAALLTELVEAPAARLGGSANRGRGPSAAAAAAAADEGPLDAFILHLVTISAAAGTCDCAHLLASAVGSNDDAELKTAAAEALCIAAAASGRCGLLRLSAAHHRWLRAALAADGGALARRAIRAAVLRGHPHTAVWLARGLADQGLVAPTVEALLSTPPEALRGELSSLDRALAVAGSCCGAEAEAPAAPDAPSLVAAFAEAWAAAECGST</sequence>
<comment type="caution">
    <text evidence="2">The sequence shown here is derived from an EMBL/GenBank/DDBJ whole genome shotgun (WGS) entry which is preliminary data.</text>
</comment>
<feature type="region of interest" description="Disordered" evidence="1">
    <location>
        <begin position="83"/>
        <end position="113"/>
    </location>
</feature>
<dbReference type="Proteomes" id="UP000247498">
    <property type="component" value="Unassembled WGS sequence"/>
</dbReference>
<dbReference type="InParanoid" id="A0A2V0NK66"/>
<proteinExistence type="predicted"/>
<feature type="region of interest" description="Disordered" evidence="1">
    <location>
        <begin position="434"/>
        <end position="455"/>
    </location>
</feature>
<gene>
    <name evidence="2" type="ORF">Rsub_00379</name>
</gene>